<gene>
    <name evidence="2" type="ORF">PPRIM_AZ9-3.1.T0340202</name>
</gene>
<evidence type="ECO:0000256" key="1">
    <source>
        <dbReference type="SAM" id="MobiDB-lite"/>
    </source>
</evidence>
<organism evidence="2 3">
    <name type="scientific">Paramecium primaurelia</name>
    <dbReference type="NCBI Taxonomy" id="5886"/>
    <lineage>
        <taxon>Eukaryota</taxon>
        <taxon>Sar</taxon>
        <taxon>Alveolata</taxon>
        <taxon>Ciliophora</taxon>
        <taxon>Intramacronucleata</taxon>
        <taxon>Oligohymenophorea</taxon>
        <taxon>Peniculida</taxon>
        <taxon>Parameciidae</taxon>
        <taxon>Paramecium</taxon>
    </lineage>
</organism>
<dbReference type="EMBL" id="CAJJDM010000033">
    <property type="protein sequence ID" value="CAD8063203.1"/>
    <property type="molecule type" value="Genomic_DNA"/>
</dbReference>
<evidence type="ECO:0000313" key="3">
    <source>
        <dbReference type="Proteomes" id="UP000688137"/>
    </source>
</evidence>
<keyword evidence="3" id="KW-1185">Reference proteome</keyword>
<comment type="caution">
    <text evidence="2">The sequence shown here is derived from an EMBL/GenBank/DDBJ whole genome shotgun (WGS) entry which is preliminary data.</text>
</comment>
<evidence type="ECO:0000313" key="2">
    <source>
        <dbReference type="EMBL" id="CAD8063203.1"/>
    </source>
</evidence>
<feature type="region of interest" description="Disordered" evidence="1">
    <location>
        <begin position="1"/>
        <end position="31"/>
    </location>
</feature>
<name>A0A8S1LCH2_PARPR</name>
<dbReference type="Proteomes" id="UP000688137">
    <property type="component" value="Unassembled WGS sequence"/>
</dbReference>
<accession>A0A8S1LCH2</accession>
<sequence>MSENNKKSVIIVKQNQKEEEEDESESESESSHCFVNFVNSYSRFINEQSDTCLEMGSVLNELNEQLSSSKPPQGTVEELQQILEITPQQINELAQQLKQLPDSKIYQCIQNIEKLNLKLQLDLNVEMEKAKANGLI</sequence>
<reference evidence="2" key="1">
    <citation type="submission" date="2021-01" db="EMBL/GenBank/DDBJ databases">
        <authorList>
            <consortium name="Genoscope - CEA"/>
            <person name="William W."/>
        </authorList>
    </citation>
    <scope>NUCLEOTIDE SEQUENCE</scope>
</reference>
<protein>
    <submittedName>
        <fullName evidence="2">Uncharacterized protein</fullName>
    </submittedName>
</protein>
<proteinExistence type="predicted"/>
<feature type="compositionally biased region" description="Acidic residues" evidence="1">
    <location>
        <begin position="18"/>
        <end position="28"/>
    </location>
</feature>
<dbReference type="AlphaFoldDB" id="A0A8S1LCH2"/>